<name>A0A919K7X3_9ACTN</name>
<dbReference type="Proteomes" id="UP000636960">
    <property type="component" value="Unassembled WGS sequence"/>
</dbReference>
<organism evidence="1 2">
    <name type="scientific">Paractinoplanes rishiriensis</name>
    <dbReference type="NCBI Taxonomy" id="1050105"/>
    <lineage>
        <taxon>Bacteria</taxon>
        <taxon>Bacillati</taxon>
        <taxon>Actinomycetota</taxon>
        <taxon>Actinomycetes</taxon>
        <taxon>Micromonosporales</taxon>
        <taxon>Micromonosporaceae</taxon>
        <taxon>Paractinoplanes</taxon>
    </lineage>
</organism>
<comment type="caution">
    <text evidence="1">The sequence shown here is derived from an EMBL/GenBank/DDBJ whole genome shotgun (WGS) entry which is preliminary data.</text>
</comment>
<accession>A0A919K7X3</accession>
<proteinExistence type="predicted"/>
<evidence type="ECO:0000313" key="1">
    <source>
        <dbReference type="EMBL" id="GIF01325.1"/>
    </source>
</evidence>
<gene>
    <name evidence="1" type="ORF">Ari01nite_87890</name>
</gene>
<protein>
    <submittedName>
        <fullName evidence="1">Uncharacterized protein</fullName>
    </submittedName>
</protein>
<dbReference type="AlphaFoldDB" id="A0A919K7X3"/>
<reference evidence="1" key="1">
    <citation type="submission" date="2021-01" db="EMBL/GenBank/DDBJ databases">
        <title>Whole genome shotgun sequence of Actinoplanes rishiriensis NBRC 108556.</title>
        <authorList>
            <person name="Komaki H."/>
            <person name="Tamura T."/>
        </authorList>
    </citation>
    <scope>NUCLEOTIDE SEQUENCE</scope>
    <source>
        <strain evidence="1">NBRC 108556</strain>
    </source>
</reference>
<evidence type="ECO:0000313" key="2">
    <source>
        <dbReference type="Proteomes" id="UP000636960"/>
    </source>
</evidence>
<keyword evidence="2" id="KW-1185">Reference proteome</keyword>
<dbReference type="EMBL" id="BOMV01000101">
    <property type="protein sequence ID" value="GIF01325.1"/>
    <property type="molecule type" value="Genomic_DNA"/>
</dbReference>
<sequence length="61" mass="6477">MRRTPFLAFGEDLEQQFGAAFVEFHAAQFVDAEQVDTAVAGDGLGLKSSSFDARGGIALRG</sequence>